<proteinExistence type="predicted"/>
<gene>
    <name evidence="1" type="ORF">MONBRDRAFT_24683</name>
</gene>
<dbReference type="Proteomes" id="UP000001357">
    <property type="component" value="Unassembled WGS sequence"/>
</dbReference>
<accession>A9UX59</accession>
<dbReference type="AlphaFoldDB" id="A9UX59"/>
<dbReference type="EMBL" id="CH991548">
    <property type="protein sequence ID" value="EDQ90333.1"/>
    <property type="molecule type" value="Genomic_DNA"/>
</dbReference>
<dbReference type="GeneID" id="5890344"/>
<protein>
    <submittedName>
        <fullName evidence="1">Uncharacterized protein</fullName>
    </submittedName>
</protein>
<dbReference type="KEGG" id="mbr:MONBRDRAFT_24683"/>
<dbReference type="RefSeq" id="XP_001745100.1">
    <property type="nucleotide sequence ID" value="XM_001745048.1"/>
</dbReference>
<name>A9UX59_MONBE</name>
<evidence type="ECO:0000313" key="1">
    <source>
        <dbReference type="EMBL" id="EDQ90333.1"/>
    </source>
</evidence>
<organism evidence="1 2">
    <name type="scientific">Monosiga brevicollis</name>
    <name type="common">Choanoflagellate</name>
    <dbReference type="NCBI Taxonomy" id="81824"/>
    <lineage>
        <taxon>Eukaryota</taxon>
        <taxon>Choanoflagellata</taxon>
        <taxon>Craspedida</taxon>
        <taxon>Salpingoecidae</taxon>
        <taxon>Monosiga</taxon>
    </lineage>
</organism>
<dbReference type="eggNOG" id="ENOG502S82U">
    <property type="taxonomic scope" value="Eukaryota"/>
</dbReference>
<keyword evidence="2" id="KW-1185">Reference proteome</keyword>
<dbReference type="SUPFAM" id="SSF52540">
    <property type="entry name" value="P-loop containing nucleoside triphosphate hydrolases"/>
    <property type="match status" value="1"/>
</dbReference>
<dbReference type="InParanoid" id="A9UX59"/>
<dbReference type="InterPro" id="IPR027417">
    <property type="entry name" value="P-loop_NTPase"/>
</dbReference>
<reference evidence="1 2" key="1">
    <citation type="journal article" date="2008" name="Nature">
        <title>The genome of the choanoflagellate Monosiga brevicollis and the origin of metazoans.</title>
        <authorList>
            <consortium name="JGI Sequencing"/>
            <person name="King N."/>
            <person name="Westbrook M.J."/>
            <person name="Young S.L."/>
            <person name="Kuo A."/>
            <person name="Abedin M."/>
            <person name="Chapman J."/>
            <person name="Fairclough S."/>
            <person name="Hellsten U."/>
            <person name="Isogai Y."/>
            <person name="Letunic I."/>
            <person name="Marr M."/>
            <person name="Pincus D."/>
            <person name="Putnam N."/>
            <person name="Rokas A."/>
            <person name="Wright K.J."/>
            <person name="Zuzow R."/>
            <person name="Dirks W."/>
            <person name="Good M."/>
            <person name="Goodstein D."/>
            <person name="Lemons D."/>
            <person name="Li W."/>
            <person name="Lyons J.B."/>
            <person name="Morris A."/>
            <person name="Nichols S."/>
            <person name="Richter D.J."/>
            <person name="Salamov A."/>
            <person name="Bork P."/>
            <person name="Lim W.A."/>
            <person name="Manning G."/>
            <person name="Miller W.T."/>
            <person name="McGinnis W."/>
            <person name="Shapiro H."/>
            <person name="Tjian R."/>
            <person name="Grigoriev I.V."/>
            <person name="Rokhsar D."/>
        </authorList>
    </citation>
    <scope>NUCLEOTIDE SEQUENCE [LARGE SCALE GENOMIC DNA]</scope>
    <source>
        <strain evidence="2">MX1 / ATCC 50154</strain>
    </source>
</reference>
<evidence type="ECO:0000313" key="2">
    <source>
        <dbReference type="Proteomes" id="UP000001357"/>
    </source>
</evidence>
<sequence length="235" mass="26326">MAAPEEKFDAQTAALLSKAHPFERKEFGYVQRSAWRHADRLDEEVVELDSPYTARFGAGSRVFTFLILGDQNAGKSTFLHAFTQHGDIHFLELSSLLPILASNFVNTRFLWEDDTRAPIDEPPFLDTDLGRATLVLSAEDFAFFVQEHDLSPSLILDSPPGTIYYVIQFLELGGDHLDQLMDATLIRNPQIQAIVAQSRHLLTSCDKLCLTRSDAAASARLPQLARTLCQQYNLS</sequence>